<keyword evidence="1" id="KW-1133">Transmembrane helix</keyword>
<keyword evidence="1" id="KW-0812">Transmembrane</keyword>
<evidence type="ECO:0000256" key="1">
    <source>
        <dbReference type="SAM" id="Phobius"/>
    </source>
</evidence>
<protein>
    <submittedName>
        <fullName evidence="2">(northern house mosquito) hypothetical protein</fullName>
    </submittedName>
</protein>
<dbReference type="EMBL" id="HBUE01330847">
    <property type="protein sequence ID" value="CAG6593206.1"/>
    <property type="molecule type" value="Transcribed_RNA"/>
</dbReference>
<name>A0A8D8B951_CULPI</name>
<keyword evidence="1" id="KW-0472">Membrane</keyword>
<dbReference type="EMBL" id="HBUE01224164">
    <property type="protein sequence ID" value="CAG6541134.1"/>
    <property type="molecule type" value="Transcribed_RNA"/>
</dbReference>
<dbReference type="AlphaFoldDB" id="A0A8D8B951"/>
<sequence>MGRVGLLLLELMALLKCGLLLQQFLRILFLLVTAFWLVHGRHWRLHRRYVQWRFWLGLMVVISAIHCRRFLLVPGSDRREEVKSHVIITNSCCNSRIMASLAGE</sequence>
<accession>A0A8D8B951</accession>
<feature type="transmembrane region" description="Helical" evidence="1">
    <location>
        <begin position="20"/>
        <end position="38"/>
    </location>
</feature>
<dbReference type="EMBL" id="HBUE01063949">
    <property type="protein sequence ID" value="CAG6469834.1"/>
    <property type="molecule type" value="Transcribed_RNA"/>
</dbReference>
<proteinExistence type="predicted"/>
<reference evidence="2" key="1">
    <citation type="submission" date="2021-05" db="EMBL/GenBank/DDBJ databases">
        <authorList>
            <person name="Alioto T."/>
            <person name="Alioto T."/>
            <person name="Gomez Garrido J."/>
        </authorList>
    </citation>
    <scope>NUCLEOTIDE SEQUENCE</scope>
</reference>
<evidence type="ECO:0000313" key="2">
    <source>
        <dbReference type="EMBL" id="CAG6469834.1"/>
    </source>
</evidence>
<organism evidence="2">
    <name type="scientific">Culex pipiens</name>
    <name type="common">House mosquito</name>
    <dbReference type="NCBI Taxonomy" id="7175"/>
    <lineage>
        <taxon>Eukaryota</taxon>
        <taxon>Metazoa</taxon>
        <taxon>Ecdysozoa</taxon>
        <taxon>Arthropoda</taxon>
        <taxon>Hexapoda</taxon>
        <taxon>Insecta</taxon>
        <taxon>Pterygota</taxon>
        <taxon>Neoptera</taxon>
        <taxon>Endopterygota</taxon>
        <taxon>Diptera</taxon>
        <taxon>Nematocera</taxon>
        <taxon>Culicoidea</taxon>
        <taxon>Culicidae</taxon>
        <taxon>Culicinae</taxon>
        <taxon>Culicini</taxon>
        <taxon>Culex</taxon>
        <taxon>Culex</taxon>
    </lineage>
</organism>